<dbReference type="Pfam" id="PF00999">
    <property type="entry name" value="Na_H_Exchanger"/>
    <property type="match status" value="1"/>
</dbReference>
<sequence length="264" mass="28340">MRPWVRVKLNPASGRGRVPLDPGRQAHGKARAAPRRAQPLYAPASRVPQSPQPPSCPGPAQGVGKPWMVAAQLMPKVQANFGWQLPSRPGPPEAQIGVQKIITFAWDIFQPLLFGLVGMEVSVAALKSDAIGISIACMSLALLVRISCTFFLVSFAGFNFKEKIFIALSWIPKATVQAVLGPLALETARVSSPHLEPYAKDATGSWPHPIAATACHLCSAAPAPLSPPSAGAQMRPSCEAMQAAVGPWAFFWMFWVSLTQLQFD</sequence>
<evidence type="ECO:0000259" key="8">
    <source>
        <dbReference type="Pfam" id="PF00999"/>
    </source>
</evidence>
<proteinExistence type="inferred from homology"/>
<evidence type="ECO:0000256" key="6">
    <source>
        <dbReference type="SAM" id="MobiDB-lite"/>
    </source>
</evidence>
<organism evidence="9 10">
    <name type="scientific">Cnephaeus nilssonii</name>
    <name type="common">Northern bat</name>
    <name type="synonym">Eptesicus nilssonii</name>
    <dbReference type="NCBI Taxonomy" id="3371016"/>
    <lineage>
        <taxon>Eukaryota</taxon>
        <taxon>Metazoa</taxon>
        <taxon>Chordata</taxon>
        <taxon>Craniata</taxon>
        <taxon>Vertebrata</taxon>
        <taxon>Euteleostomi</taxon>
        <taxon>Mammalia</taxon>
        <taxon>Eutheria</taxon>
        <taxon>Laurasiatheria</taxon>
        <taxon>Chiroptera</taxon>
        <taxon>Yangochiroptera</taxon>
        <taxon>Vespertilionidae</taxon>
        <taxon>Cnephaeus</taxon>
    </lineage>
</organism>
<dbReference type="GO" id="GO:1902600">
    <property type="term" value="P:proton transmembrane transport"/>
    <property type="evidence" value="ECO:0007669"/>
    <property type="project" value="InterPro"/>
</dbReference>
<gene>
    <name evidence="9" type="ORF">QTO34_008157</name>
</gene>
<evidence type="ECO:0000313" key="9">
    <source>
        <dbReference type="EMBL" id="KAK1345693.1"/>
    </source>
</evidence>
<dbReference type="InterPro" id="IPR006153">
    <property type="entry name" value="Cation/H_exchanger_TM"/>
</dbReference>
<evidence type="ECO:0000256" key="1">
    <source>
        <dbReference type="ARBA" id="ARBA00004141"/>
    </source>
</evidence>
<dbReference type="Gene3D" id="1.20.1530.20">
    <property type="match status" value="1"/>
</dbReference>
<comment type="subcellular location">
    <subcellularLocation>
        <location evidence="1">Membrane</location>
        <topology evidence="1">Multi-pass membrane protein</topology>
    </subcellularLocation>
</comment>
<evidence type="ECO:0000256" key="3">
    <source>
        <dbReference type="ARBA" id="ARBA00022692"/>
    </source>
</evidence>
<name>A0AA40I9W0_CNENI</name>
<dbReference type="InterPro" id="IPR051843">
    <property type="entry name" value="CPA1_transporter"/>
</dbReference>
<evidence type="ECO:0000256" key="5">
    <source>
        <dbReference type="ARBA" id="ARBA00023136"/>
    </source>
</evidence>
<evidence type="ECO:0000256" key="2">
    <source>
        <dbReference type="ARBA" id="ARBA00007367"/>
    </source>
</evidence>
<protein>
    <recommendedName>
        <fullName evidence="8">Cation/H+ exchanger transmembrane domain-containing protein</fullName>
    </recommendedName>
</protein>
<evidence type="ECO:0000313" key="10">
    <source>
        <dbReference type="Proteomes" id="UP001177744"/>
    </source>
</evidence>
<keyword evidence="4 7" id="KW-1133">Transmembrane helix</keyword>
<keyword evidence="3 7" id="KW-0812">Transmembrane</keyword>
<feature type="non-terminal residue" evidence="9">
    <location>
        <position position="264"/>
    </location>
</feature>
<dbReference type="GO" id="GO:0016020">
    <property type="term" value="C:membrane"/>
    <property type="evidence" value="ECO:0007669"/>
    <property type="project" value="UniProtKB-SubCell"/>
</dbReference>
<reference evidence="9" key="1">
    <citation type="submission" date="2023-06" db="EMBL/GenBank/DDBJ databases">
        <title>Reference genome for the Northern bat (Eptesicus nilssonii), a most northern bat species.</title>
        <authorList>
            <person name="Laine V.N."/>
            <person name="Pulliainen A.T."/>
            <person name="Lilley T.M."/>
        </authorList>
    </citation>
    <scope>NUCLEOTIDE SEQUENCE</scope>
    <source>
        <strain evidence="9">BLF_Eptnil</strain>
        <tissue evidence="9">Kidney</tissue>
    </source>
</reference>
<dbReference type="Proteomes" id="UP001177744">
    <property type="component" value="Unassembled WGS sequence"/>
</dbReference>
<evidence type="ECO:0000256" key="7">
    <source>
        <dbReference type="SAM" id="Phobius"/>
    </source>
</evidence>
<dbReference type="PANTHER" id="PTHR31102:SF5">
    <property type="entry name" value="SLC9B1-LIKE PROTEIN SLC9B1P1-RELATED"/>
    <property type="match status" value="1"/>
</dbReference>
<dbReference type="InterPro" id="IPR038770">
    <property type="entry name" value="Na+/solute_symporter_sf"/>
</dbReference>
<keyword evidence="5 7" id="KW-0472">Membrane</keyword>
<accession>A0AA40I9W0</accession>
<keyword evidence="10" id="KW-1185">Reference proteome</keyword>
<dbReference type="GO" id="GO:0015297">
    <property type="term" value="F:antiporter activity"/>
    <property type="evidence" value="ECO:0007669"/>
    <property type="project" value="InterPro"/>
</dbReference>
<feature type="transmembrane region" description="Helical" evidence="7">
    <location>
        <begin position="104"/>
        <end position="125"/>
    </location>
</feature>
<feature type="transmembrane region" description="Helical" evidence="7">
    <location>
        <begin position="131"/>
        <end position="158"/>
    </location>
</feature>
<dbReference type="AlphaFoldDB" id="A0AA40I9W0"/>
<comment type="caution">
    <text evidence="9">The sequence shown here is derived from an EMBL/GenBank/DDBJ whole genome shotgun (WGS) entry which is preliminary data.</text>
</comment>
<dbReference type="EMBL" id="JAULJE010000002">
    <property type="protein sequence ID" value="KAK1345693.1"/>
    <property type="molecule type" value="Genomic_DNA"/>
</dbReference>
<feature type="domain" description="Cation/H+ exchanger transmembrane" evidence="8">
    <location>
        <begin position="105"/>
        <end position="186"/>
    </location>
</feature>
<dbReference type="PANTHER" id="PTHR31102">
    <property type="match status" value="1"/>
</dbReference>
<comment type="similarity">
    <text evidence="2">Belongs to the monovalent cation:proton antiporter 1 (CPA1) transporter (TC 2.A.36) family.</text>
</comment>
<feature type="region of interest" description="Disordered" evidence="6">
    <location>
        <begin position="10"/>
        <end position="37"/>
    </location>
</feature>
<evidence type="ECO:0000256" key="4">
    <source>
        <dbReference type="ARBA" id="ARBA00022989"/>
    </source>
</evidence>